<name>A0A3B0WRA2_9ZZZZ</name>
<organism evidence="6">
    <name type="scientific">hydrothermal vent metagenome</name>
    <dbReference type="NCBI Taxonomy" id="652676"/>
    <lineage>
        <taxon>unclassified sequences</taxon>
        <taxon>metagenomes</taxon>
        <taxon>ecological metagenomes</taxon>
    </lineage>
</organism>
<protein>
    <submittedName>
        <fullName evidence="6">TraT complement resistance</fullName>
    </submittedName>
</protein>
<dbReference type="PIRSF" id="PIRSF002859">
    <property type="entry name" value="Lipo_traT"/>
    <property type="match status" value="1"/>
</dbReference>
<evidence type="ECO:0000256" key="3">
    <source>
        <dbReference type="ARBA" id="ARBA00023136"/>
    </source>
</evidence>
<proteinExistence type="predicted"/>
<evidence type="ECO:0000256" key="5">
    <source>
        <dbReference type="ARBA" id="ARBA00023288"/>
    </source>
</evidence>
<evidence type="ECO:0000256" key="2">
    <source>
        <dbReference type="ARBA" id="ARBA00022729"/>
    </source>
</evidence>
<accession>A0A3B0WRA2</accession>
<dbReference type="EMBL" id="UOFF01000035">
    <property type="protein sequence ID" value="VAW53592.1"/>
    <property type="molecule type" value="Genomic_DNA"/>
</dbReference>
<reference evidence="6" key="1">
    <citation type="submission" date="2018-06" db="EMBL/GenBank/DDBJ databases">
        <authorList>
            <person name="Zhirakovskaya E."/>
        </authorList>
    </citation>
    <scope>NUCLEOTIDE SEQUENCE</scope>
</reference>
<evidence type="ECO:0000256" key="1">
    <source>
        <dbReference type="ARBA" id="ARBA00004459"/>
    </source>
</evidence>
<evidence type="ECO:0000313" key="6">
    <source>
        <dbReference type="EMBL" id="VAW53592.1"/>
    </source>
</evidence>
<dbReference type="GO" id="GO:0009279">
    <property type="term" value="C:cell outer membrane"/>
    <property type="evidence" value="ECO:0007669"/>
    <property type="project" value="UniProtKB-SubCell"/>
</dbReference>
<evidence type="ECO:0000256" key="4">
    <source>
        <dbReference type="ARBA" id="ARBA00023139"/>
    </source>
</evidence>
<sequence length="253" mass="27703">MNSLKKAFRLIAISIITVSFTPLSGCAALQTSIAKRDLNVETMVSTAIFVDAVNKEKRTVYVDIRSSVMEFDRHKLKKEVMDSFANSDNGYTVTDDPDAAQYHLSIFVLKLEKASPSAAAAELNRGYSGRSQRQALLTGALLGRRGGHSTQAALLFALGNTIANAYITDVTYMLVADVQIKEKAPKGVLVRKDSKISTIASDAGGSTQRISEVTNRKEYRTRIVTTANKSNLELEEAEPLMFKKTAYAMASFF</sequence>
<keyword evidence="2" id="KW-0732">Signal</keyword>
<keyword evidence="5" id="KW-0449">Lipoprotein</keyword>
<keyword evidence="4" id="KW-0564">Palmitate</keyword>
<dbReference type="Pfam" id="PF05818">
    <property type="entry name" value="TraT"/>
    <property type="match status" value="1"/>
</dbReference>
<gene>
    <name evidence="6" type="ORF">MNBD_GAMMA07-1190</name>
</gene>
<keyword evidence="3" id="KW-0472">Membrane</keyword>
<comment type="subcellular location">
    <subcellularLocation>
        <location evidence="1">Cell outer membrane</location>
        <topology evidence="1">Lipid-anchor</topology>
    </subcellularLocation>
</comment>
<dbReference type="AlphaFoldDB" id="A0A3B0WRA2"/>
<dbReference type="InterPro" id="IPR008874">
    <property type="entry name" value="TraT_complement-R"/>
</dbReference>